<proteinExistence type="predicted"/>
<sequence length="116" mass="11524">MPGSDTTELDTAGLNAGRPPRGEGNPRAGRLWRGVTGSLAAGLVILALAVFGAVVLGWVTGAVGPGLWPLLGHVAGAVAGVAAQRFADRHSGAKAAAAGVAVAGVAASVLWFFWWA</sequence>
<dbReference type="STRING" id="530584.SAMN05421630_11451"/>
<evidence type="ECO:0000313" key="1">
    <source>
        <dbReference type="EMBL" id="SDD89944.1"/>
    </source>
</evidence>
<protein>
    <submittedName>
        <fullName evidence="1">Uncharacterized protein</fullName>
    </submittedName>
</protein>
<evidence type="ECO:0000313" key="2">
    <source>
        <dbReference type="Proteomes" id="UP000199494"/>
    </source>
</evidence>
<dbReference type="AlphaFoldDB" id="A0A222VKU8"/>
<organism evidence="1 2">
    <name type="scientific">Prauserella marina</name>
    <dbReference type="NCBI Taxonomy" id="530584"/>
    <lineage>
        <taxon>Bacteria</taxon>
        <taxon>Bacillati</taxon>
        <taxon>Actinomycetota</taxon>
        <taxon>Actinomycetes</taxon>
        <taxon>Pseudonocardiales</taxon>
        <taxon>Pseudonocardiaceae</taxon>
        <taxon>Prauserella</taxon>
    </lineage>
</organism>
<dbReference type="RefSeq" id="WP_091810375.1">
    <property type="nucleotide sequence ID" value="NZ_CP016353.1"/>
</dbReference>
<dbReference type="KEGG" id="pmad:BAY61_04240"/>
<dbReference type="Proteomes" id="UP000199494">
    <property type="component" value="Unassembled WGS sequence"/>
</dbReference>
<name>A0A222VKU8_9PSEU</name>
<gene>
    <name evidence="1" type="ORF">SAMN05421630_11451</name>
</gene>
<dbReference type="EMBL" id="FMZE01000014">
    <property type="protein sequence ID" value="SDD89944.1"/>
    <property type="molecule type" value="Genomic_DNA"/>
</dbReference>
<keyword evidence="2" id="KW-1185">Reference proteome</keyword>
<reference evidence="1 2" key="1">
    <citation type="submission" date="2016-10" db="EMBL/GenBank/DDBJ databases">
        <authorList>
            <person name="de Groot N.N."/>
        </authorList>
    </citation>
    <scope>NUCLEOTIDE SEQUENCE [LARGE SCALE GENOMIC DNA]</scope>
    <source>
        <strain evidence="1 2">CGMCC 4.5506</strain>
    </source>
</reference>
<accession>A0A222VKU8</accession>